<protein>
    <recommendedName>
        <fullName evidence="4">HTH hxlR-type domain-containing protein</fullName>
    </recommendedName>
</protein>
<keyword evidence="6" id="KW-1185">Reference proteome</keyword>
<dbReference type="PANTHER" id="PTHR33204">
    <property type="entry name" value="TRANSCRIPTIONAL REGULATOR, MARR FAMILY"/>
    <property type="match status" value="1"/>
</dbReference>
<keyword evidence="3" id="KW-0804">Transcription</keyword>
<sequence length="106" mass="12317">MTDIDYVRPFLNRISRFCAKKWNFQVLWELRNHKKMRYGQIQESLKGISPSTLSEVLKSLQKQGLIKRTKQGKVPPYKVEYSITKSGTELIVASSALVKWAMRNKA</sequence>
<dbReference type="InterPro" id="IPR011991">
    <property type="entry name" value="ArsR-like_HTH"/>
</dbReference>
<dbReference type="KEGG" id="tah:SU86_000070"/>
<dbReference type="CDD" id="cd00090">
    <property type="entry name" value="HTH_ARSR"/>
    <property type="match status" value="1"/>
</dbReference>
<dbReference type="GO" id="GO:0003677">
    <property type="term" value="F:DNA binding"/>
    <property type="evidence" value="ECO:0007669"/>
    <property type="project" value="UniProtKB-KW"/>
</dbReference>
<dbReference type="PROSITE" id="PS51118">
    <property type="entry name" value="HTH_HXLR"/>
    <property type="match status" value="1"/>
</dbReference>
<dbReference type="SUPFAM" id="SSF46785">
    <property type="entry name" value="Winged helix' DNA-binding domain"/>
    <property type="match status" value="1"/>
</dbReference>
<dbReference type="PANTHER" id="PTHR33204:SF18">
    <property type="entry name" value="TRANSCRIPTIONAL REGULATORY PROTEIN"/>
    <property type="match status" value="1"/>
</dbReference>
<dbReference type="InterPro" id="IPR036390">
    <property type="entry name" value="WH_DNA-bd_sf"/>
</dbReference>
<evidence type="ECO:0000256" key="1">
    <source>
        <dbReference type="ARBA" id="ARBA00023015"/>
    </source>
</evidence>
<keyword evidence="2" id="KW-0238">DNA-binding</keyword>
<name>A0A3G1B4K3_9ARCH</name>
<proteinExistence type="predicted"/>
<evidence type="ECO:0000259" key="4">
    <source>
        <dbReference type="PROSITE" id="PS51118"/>
    </source>
</evidence>
<dbReference type="EMBL" id="CP011097">
    <property type="protein sequence ID" value="AJZ76518.1"/>
    <property type="molecule type" value="Genomic_DNA"/>
</dbReference>
<keyword evidence="1" id="KW-0805">Transcription regulation</keyword>
<dbReference type="InterPro" id="IPR036388">
    <property type="entry name" value="WH-like_DNA-bd_sf"/>
</dbReference>
<dbReference type="STRING" id="1603555.SU86_000070"/>
<feature type="domain" description="HTH hxlR-type" evidence="4">
    <location>
        <begin position="8"/>
        <end position="106"/>
    </location>
</feature>
<gene>
    <name evidence="5" type="ORF">SU86_000070</name>
</gene>
<evidence type="ECO:0000313" key="6">
    <source>
        <dbReference type="Proteomes" id="UP000266745"/>
    </source>
</evidence>
<dbReference type="Pfam" id="PF01638">
    <property type="entry name" value="HxlR"/>
    <property type="match status" value="1"/>
</dbReference>
<evidence type="ECO:0000313" key="5">
    <source>
        <dbReference type="EMBL" id="AJZ76518.1"/>
    </source>
</evidence>
<dbReference type="InterPro" id="IPR002577">
    <property type="entry name" value="HTH_HxlR"/>
</dbReference>
<accession>A0A3G1B4K3</accession>
<evidence type="ECO:0000256" key="3">
    <source>
        <dbReference type="ARBA" id="ARBA00023163"/>
    </source>
</evidence>
<evidence type="ECO:0000256" key="2">
    <source>
        <dbReference type="ARBA" id="ARBA00023125"/>
    </source>
</evidence>
<dbReference type="Proteomes" id="UP000266745">
    <property type="component" value="Chromosome"/>
</dbReference>
<organism evidence="5 6">
    <name type="scientific">Candidatus Nitrosotenuis cloacae</name>
    <dbReference type="NCBI Taxonomy" id="1603555"/>
    <lineage>
        <taxon>Archaea</taxon>
        <taxon>Nitrososphaerota</taxon>
        <taxon>Candidatus Nitrosotenuis</taxon>
    </lineage>
</organism>
<dbReference type="Gene3D" id="1.10.10.10">
    <property type="entry name" value="Winged helix-like DNA-binding domain superfamily/Winged helix DNA-binding domain"/>
    <property type="match status" value="1"/>
</dbReference>
<dbReference type="AlphaFoldDB" id="A0A3G1B4K3"/>
<reference evidence="5 6" key="1">
    <citation type="journal article" date="2016" name="Sci. Rep.">
        <title>A novel ammonia-oxidizing archaeon from wastewater treatment plant: Its enrichment, physiological and genomic characteristics.</title>
        <authorList>
            <person name="Li Y."/>
            <person name="Ding K."/>
            <person name="Wen X."/>
            <person name="Zhang B."/>
            <person name="Shen B."/>
            <person name="Yang Y."/>
        </authorList>
    </citation>
    <scope>NUCLEOTIDE SEQUENCE [LARGE SCALE GENOMIC DNA]</scope>
    <source>
        <strain evidence="5 6">SAT1</strain>
    </source>
</reference>